<dbReference type="Proteomes" id="UP000306477">
    <property type="component" value="Unassembled WGS sequence"/>
</dbReference>
<proteinExistence type="predicted"/>
<sequence length="316" mass="37376">MKNSVFHFIGDFSSQLEELALRVEALLWDQPQAAMTQARLFGELFVNMIFEQENMSEVYPLKLVEKINRLYRHDVIQDDMYKKLEFLRKNGNIASHQVLEMDQEVAKEAHRAIFDLGVWYAEVYVSHIFSAPSYELPSKQSQDFDVMKQWMDEYIKETQARISEIEEQLSQLKIEKKQHPVVKEKKSSTQNRAKNRIVPLERFQPTFENANFIYRNLSKKAAEFQFENFTTGYVYLLDNVTPTIVIHPWLVEQAKMFEEVQTKPVRSTALRKFPRPEEDGQLKSNYGYPFTFQTKGELKVLLQRIAEEFESKYMIK</sequence>
<evidence type="ECO:0000313" key="3">
    <source>
        <dbReference type="Proteomes" id="UP000306477"/>
    </source>
</evidence>
<name>A0A4S3PRY9_9BACI</name>
<evidence type="ECO:0000259" key="1">
    <source>
        <dbReference type="Pfam" id="PF13643"/>
    </source>
</evidence>
<dbReference type="InterPro" id="IPR025285">
    <property type="entry name" value="DUF4145"/>
</dbReference>
<gene>
    <name evidence="2" type="ORF">E1I69_11540</name>
</gene>
<protein>
    <submittedName>
        <fullName evidence="2">DUF4145 domain-containing protein</fullName>
    </submittedName>
</protein>
<dbReference type="RefSeq" id="WP_136379769.1">
    <property type="nucleotide sequence ID" value="NZ_SLUB01000018.1"/>
</dbReference>
<dbReference type="OrthoDB" id="9802848at2"/>
<dbReference type="Pfam" id="PF13643">
    <property type="entry name" value="DUF4145"/>
    <property type="match status" value="1"/>
</dbReference>
<comment type="caution">
    <text evidence="2">The sequence shown here is derived from an EMBL/GenBank/DDBJ whole genome shotgun (WGS) entry which is preliminary data.</text>
</comment>
<reference evidence="2 3" key="1">
    <citation type="journal article" date="2019" name="Indoor Air">
        <title>Impacts of indoor surface finishes on bacterial viability.</title>
        <authorList>
            <person name="Hu J."/>
            <person name="Maamar S.B."/>
            <person name="Glawe A.J."/>
            <person name="Gottel N."/>
            <person name="Gilbert J.A."/>
            <person name="Hartmann E.M."/>
        </authorList>
    </citation>
    <scope>NUCLEOTIDE SEQUENCE [LARGE SCALE GENOMIC DNA]</scope>
    <source>
        <strain evidence="2 3">AF060A6</strain>
    </source>
</reference>
<feature type="domain" description="DUF4145" evidence="1">
    <location>
        <begin position="24"/>
        <end position="110"/>
    </location>
</feature>
<dbReference type="EMBL" id="SLUB01000018">
    <property type="protein sequence ID" value="THE12328.1"/>
    <property type="molecule type" value="Genomic_DNA"/>
</dbReference>
<dbReference type="AlphaFoldDB" id="A0A4S3PRY9"/>
<evidence type="ECO:0000313" key="2">
    <source>
        <dbReference type="EMBL" id="THE12328.1"/>
    </source>
</evidence>
<organism evidence="2 3">
    <name type="scientific">Bacillus timonensis</name>
    <dbReference type="NCBI Taxonomy" id="1033734"/>
    <lineage>
        <taxon>Bacteria</taxon>
        <taxon>Bacillati</taxon>
        <taxon>Bacillota</taxon>
        <taxon>Bacilli</taxon>
        <taxon>Bacillales</taxon>
        <taxon>Bacillaceae</taxon>
        <taxon>Bacillus</taxon>
    </lineage>
</organism>
<accession>A0A4S3PRY9</accession>
<keyword evidence="3" id="KW-1185">Reference proteome</keyword>